<feature type="compositionally biased region" description="Low complexity" evidence="1">
    <location>
        <begin position="42"/>
        <end position="57"/>
    </location>
</feature>
<protein>
    <submittedName>
        <fullName evidence="2">Uncharacterized protein</fullName>
    </submittedName>
</protein>
<feature type="region of interest" description="Disordered" evidence="1">
    <location>
        <begin position="1"/>
        <end position="61"/>
    </location>
</feature>
<feature type="non-terminal residue" evidence="2">
    <location>
        <position position="149"/>
    </location>
</feature>
<accession>A0A6J4PF98</accession>
<proteinExistence type="predicted"/>
<dbReference type="EMBL" id="CADCUU010000255">
    <property type="protein sequence ID" value="CAA9414354.1"/>
    <property type="molecule type" value="Genomic_DNA"/>
</dbReference>
<organism evidence="2">
    <name type="scientific">uncultured Rubellimicrobium sp</name>
    <dbReference type="NCBI Taxonomy" id="543078"/>
    <lineage>
        <taxon>Bacteria</taxon>
        <taxon>Pseudomonadati</taxon>
        <taxon>Pseudomonadota</taxon>
        <taxon>Alphaproteobacteria</taxon>
        <taxon>Rhodobacterales</taxon>
        <taxon>Roseobacteraceae</taxon>
        <taxon>Rubellimicrobium</taxon>
        <taxon>environmental samples</taxon>
    </lineage>
</organism>
<evidence type="ECO:0000313" key="2">
    <source>
        <dbReference type="EMBL" id="CAA9414354.1"/>
    </source>
</evidence>
<reference evidence="2" key="1">
    <citation type="submission" date="2020-02" db="EMBL/GenBank/DDBJ databases">
        <authorList>
            <person name="Meier V. D."/>
        </authorList>
    </citation>
    <scope>NUCLEOTIDE SEQUENCE</scope>
    <source>
        <strain evidence="2">AVDCRST_MAG15</strain>
    </source>
</reference>
<sequence>DPRRALPDREPPRPAGLGRAPPQPTLATRSRPYCGCSGAQPSRGGLCGSPSGLLGSSRGRRLWQPRRGRGALCATPRAASGVAPLPCLRPRCRSHDRAAGACSPDAVLGGPSLSAAHLPVRTGRVPALSEPTVCAAPGTYGRGSKPRGL</sequence>
<dbReference type="AlphaFoldDB" id="A0A6J4PF98"/>
<evidence type="ECO:0000256" key="1">
    <source>
        <dbReference type="SAM" id="MobiDB-lite"/>
    </source>
</evidence>
<feature type="non-terminal residue" evidence="2">
    <location>
        <position position="1"/>
    </location>
</feature>
<gene>
    <name evidence="2" type="ORF">AVDCRST_MAG15-1791</name>
</gene>
<feature type="compositionally biased region" description="Basic and acidic residues" evidence="1">
    <location>
        <begin position="1"/>
        <end position="12"/>
    </location>
</feature>
<name>A0A6J4PF98_9RHOB</name>